<accession>A0A8C0W7A2</accession>
<dbReference type="Pfam" id="PF17333">
    <property type="entry name" value="DEFB136"/>
    <property type="match status" value="1"/>
</dbReference>
<dbReference type="PANTHER" id="PTHR39413:SF1">
    <property type="entry name" value="DEFENSIN BETA 136"/>
    <property type="match status" value="1"/>
</dbReference>
<name>A0A8C0W7A2_CASCN</name>
<keyword evidence="1" id="KW-0732">Signal</keyword>
<dbReference type="Ensembl" id="ENSCCNT00000008929.1">
    <property type="protein sequence ID" value="ENSCCNP00000006765.1"/>
    <property type="gene ID" value="ENSCCNG00000007202.1"/>
</dbReference>
<evidence type="ECO:0000256" key="1">
    <source>
        <dbReference type="SAM" id="SignalP"/>
    </source>
</evidence>
<dbReference type="GO" id="GO:0061760">
    <property type="term" value="P:antifungal innate immune response"/>
    <property type="evidence" value="ECO:0007669"/>
    <property type="project" value="TreeGrafter"/>
</dbReference>
<dbReference type="InterPro" id="IPR035307">
    <property type="entry name" value="DEFB136/42"/>
</dbReference>
<dbReference type="PANTHER" id="PTHR39413">
    <property type="entry name" value="BETA-DEFENSIN 136"/>
    <property type="match status" value="1"/>
</dbReference>
<dbReference type="GO" id="GO:0140367">
    <property type="term" value="P:antibacterial innate immune response"/>
    <property type="evidence" value="ECO:0007669"/>
    <property type="project" value="TreeGrafter"/>
</dbReference>
<feature type="signal peptide" evidence="1">
    <location>
        <begin position="1"/>
        <end position="19"/>
    </location>
</feature>
<gene>
    <name evidence="2" type="primary">Defb136</name>
</gene>
<feature type="chain" id="PRO_5034474574" description="Beta-defensin 136" evidence="1">
    <location>
        <begin position="20"/>
        <end position="74"/>
    </location>
</feature>
<reference evidence="2" key="1">
    <citation type="submission" date="2023-09" db="UniProtKB">
        <authorList>
            <consortium name="Ensembl"/>
        </authorList>
    </citation>
    <scope>IDENTIFICATION</scope>
</reference>
<evidence type="ECO:0000313" key="2">
    <source>
        <dbReference type="Ensembl" id="ENSCCNP00000006765.1"/>
    </source>
</evidence>
<dbReference type="AlphaFoldDB" id="A0A8C0W7A2"/>
<dbReference type="GO" id="GO:0001530">
    <property type="term" value="F:lipopolysaccharide binding"/>
    <property type="evidence" value="ECO:0007669"/>
    <property type="project" value="TreeGrafter"/>
</dbReference>
<proteinExistence type="predicted"/>
<organism evidence="2">
    <name type="scientific">Castor canadensis</name>
    <name type="common">American beaver</name>
    <dbReference type="NCBI Taxonomy" id="51338"/>
    <lineage>
        <taxon>Eukaryota</taxon>
        <taxon>Metazoa</taxon>
        <taxon>Chordata</taxon>
        <taxon>Craniata</taxon>
        <taxon>Vertebrata</taxon>
        <taxon>Euteleostomi</taxon>
        <taxon>Mammalia</taxon>
        <taxon>Eutheria</taxon>
        <taxon>Euarchontoglires</taxon>
        <taxon>Glires</taxon>
        <taxon>Rodentia</taxon>
        <taxon>Castorimorpha</taxon>
        <taxon>Castoridae</taxon>
        <taxon>Castor</taxon>
    </lineage>
</organism>
<protein>
    <recommendedName>
        <fullName evidence="3">Beta-defensin 136</fullName>
    </recommendedName>
</protein>
<evidence type="ECO:0008006" key="3">
    <source>
        <dbReference type="Google" id="ProtNLM"/>
    </source>
</evidence>
<sequence length="74" mass="8389">MSLCLSGLLFFLMILPSENYLFENRGVVVRTCTQLDGLCFLGCRPGWTWIAFCHNILSCCKKMKKFIPPQANAV</sequence>